<accession>A0A366DJW2</accession>
<keyword evidence="3" id="KW-1185">Reference proteome</keyword>
<dbReference type="OrthoDB" id="4560215at2"/>
<dbReference type="RefSeq" id="WP_067511329.1">
    <property type="nucleotide sequence ID" value="NZ_CP107943.1"/>
</dbReference>
<reference evidence="2 3" key="1">
    <citation type="submission" date="2018-06" db="EMBL/GenBank/DDBJ databases">
        <title>Genomic Encyclopedia of Type Strains, Phase IV (KMG-IV): sequencing the most valuable type-strain genomes for metagenomic binning, comparative biology and taxonomic classification.</title>
        <authorList>
            <person name="Goeker M."/>
        </authorList>
    </citation>
    <scope>NUCLEOTIDE SEQUENCE [LARGE SCALE GENOMIC DNA]</scope>
    <source>
        <strain evidence="2 3">DSM 44599</strain>
    </source>
</reference>
<evidence type="ECO:0000256" key="1">
    <source>
        <dbReference type="SAM" id="MobiDB-lite"/>
    </source>
</evidence>
<sequence length="71" mass="7774">MSDSAHEELLRLAEAVPAERIPAATALLRQLVRPTARREFSCTGTLSAEPDLAERSEEVLRDEIGRTGSPE</sequence>
<name>A0A366DJW2_9NOCA</name>
<protein>
    <submittedName>
        <fullName evidence="2">Uncharacterized protein</fullName>
    </submittedName>
</protein>
<feature type="compositionally biased region" description="Basic and acidic residues" evidence="1">
    <location>
        <begin position="52"/>
        <end position="65"/>
    </location>
</feature>
<evidence type="ECO:0000313" key="2">
    <source>
        <dbReference type="EMBL" id="RBO90311.1"/>
    </source>
</evidence>
<dbReference type="AlphaFoldDB" id="A0A366DJW2"/>
<dbReference type="Proteomes" id="UP000252586">
    <property type="component" value="Unassembled WGS sequence"/>
</dbReference>
<evidence type="ECO:0000313" key="3">
    <source>
        <dbReference type="Proteomes" id="UP000252586"/>
    </source>
</evidence>
<feature type="region of interest" description="Disordered" evidence="1">
    <location>
        <begin position="43"/>
        <end position="71"/>
    </location>
</feature>
<proteinExistence type="predicted"/>
<gene>
    <name evidence="2" type="ORF">DFR74_106196</name>
</gene>
<comment type="caution">
    <text evidence="2">The sequence shown here is derived from an EMBL/GenBank/DDBJ whole genome shotgun (WGS) entry which is preliminary data.</text>
</comment>
<dbReference type="EMBL" id="QNRE01000006">
    <property type="protein sequence ID" value="RBO90311.1"/>
    <property type="molecule type" value="Genomic_DNA"/>
</dbReference>
<organism evidence="2 3">
    <name type="scientific">Nocardia puris</name>
    <dbReference type="NCBI Taxonomy" id="208602"/>
    <lineage>
        <taxon>Bacteria</taxon>
        <taxon>Bacillati</taxon>
        <taxon>Actinomycetota</taxon>
        <taxon>Actinomycetes</taxon>
        <taxon>Mycobacteriales</taxon>
        <taxon>Nocardiaceae</taxon>
        <taxon>Nocardia</taxon>
    </lineage>
</organism>